<evidence type="ECO:0000313" key="2">
    <source>
        <dbReference type="Proteomes" id="UP000038830"/>
    </source>
</evidence>
<evidence type="ECO:0000313" key="1">
    <source>
        <dbReference type="EMBL" id="CEP22929.1"/>
    </source>
</evidence>
<reference evidence="2" key="1">
    <citation type="journal article" date="2015" name="J. Biotechnol.">
        <title>The structure of the Cyberlindnera jadinii genome and its relation to Candida utilis analyzed by the occurrence of single nucleotide polymorphisms.</title>
        <authorList>
            <person name="Rupp O."/>
            <person name="Brinkrolf K."/>
            <person name="Buerth C."/>
            <person name="Kunigo M."/>
            <person name="Schneider J."/>
            <person name="Jaenicke S."/>
            <person name="Goesmann A."/>
            <person name="Puehler A."/>
            <person name="Jaeger K.-E."/>
            <person name="Ernst J.F."/>
        </authorList>
    </citation>
    <scope>NUCLEOTIDE SEQUENCE [LARGE SCALE GENOMIC DNA]</scope>
    <source>
        <strain evidence="2">ATCC 18201 / CBS 1600 / BCRC 20928 / JCM 3617 / NBRC 0987 / NRRL Y-1542</strain>
    </source>
</reference>
<protein>
    <submittedName>
        <fullName evidence="1">Uncharacterized protein</fullName>
    </submittedName>
</protein>
<dbReference type="AlphaFoldDB" id="A0A0H5CEB5"/>
<organism evidence="1 2">
    <name type="scientific">Cyberlindnera jadinii (strain ATCC 18201 / CBS 1600 / BCRC 20928 / JCM 3617 / NBRC 0987 / NRRL Y-1542)</name>
    <name type="common">Torula yeast</name>
    <name type="synonym">Candida utilis</name>
    <dbReference type="NCBI Taxonomy" id="983966"/>
    <lineage>
        <taxon>Eukaryota</taxon>
        <taxon>Fungi</taxon>
        <taxon>Dikarya</taxon>
        <taxon>Ascomycota</taxon>
        <taxon>Saccharomycotina</taxon>
        <taxon>Saccharomycetes</taxon>
        <taxon>Phaffomycetales</taxon>
        <taxon>Phaffomycetaceae</taxon>
        <taxon>Cyberlindnera</taxon>
    </lineage>
</organism>
<gene>
    <name evidence="1" type="ORF">BN1211_3388</name>
</gene>
<dbReference type="EMBL" id="CDQK01000003">
    <property type="protein sequence ID" value="CEP22929.1"/>
    <property type="molecule type" value="Genomic_DNA"/>
</dbReference>
<accession>A0A0H5CEB5</accession>
<dbReference type="Proteomes" id="UP000038830">
    <property type="component" value="Unassembled WGS sequence"/>
</dbReference>
<name>A0A0H5CEB5_CYBJN</name>
<proteinExistence type="predicted"/>
<sequence>MNKPQESSSHTRGLVLQDNVFQTSTTTDSSLYSFLDVDGDDDIIFAGNTLRHFYRDQDNSQITEQLNIPEKQYSLFLVEKVIKFLGQEYYLFSPQSLKR</sequence>